<feature type="binding site" evidence="7">
    <location>
        <position position="168"/>
    </location>
    <ligand>
        <name>S-adenosyl-L-methionine</name>
        <dbReference type="ChEBI" id="CHEBI:59789"/>
    </ligand>
</feature>
<comment type="function">
    <text evidence="7">Methylates the 2'-O-ribose of nucleotides at positions 32 and 34 of the tRNA anticodon loop of substrate tRNAs.</text>
</comment>
<proteinExistence type="inferred from homology"/>
<evidence type="ECO:0000256" key="5">
    <source>
        <dbReference type="ARBA" id="ARBA00022694"/>
    </source>
</evidence>
<evidence type="ECO:0000256" key="3">
    <source>
        <dbReference type="ARBA" id="ARBA00022679"/>
    </source>
</evidence>
<feature type="active site" description="Proton acceptor" evidence="7">
    <location>
        <position position="208"/>
    </location>
</feature>
<evidence type="ECO:0000256" key="2">
    <source>
        <dbReference type="ARBA" id="ARBA00022603"/>
    </source>
</evidence>
<keyword evidence="11" id="KW-1185">Reference proteome</keyword>
<dbReference type="GO" id="GO:0005737">
    <property type="term" value="C:cytoplasm"/>
    <property type="evidence" value="ECO:0007669"/>
    <property type="project" value="UniProtKB-SubCell"/>
</dbReference>
<dbReference type="InterPro" id="IPR015507">
    <property type="entry name" value="rRNA-MeTfrase_E"/>
</dbReference>
<dbReference type="InterPro" id="IPR028590">
    <property type="entry name" value="RNA_methyltr_E_TRM7"/>
</dbReference>
<dbReference type="InterPro" id="IPR002877">
    <property type="entry name" value="RNA_MeTrfase_FtsJ_dom"/>
</dbReference>
<organism evidence="10 11">
    <name type="scientific">Porcisia hertigi</name>
    <dbReference type="NCBI Taxonomy" id="2761500"/>
    <lineage>
        <taxon>Eukaryota</taxon>
        <taxon>Discoba</taxon>
        <taxon>Euglenozoa</taxon>
        <taxon>Kinetoplastea</taxon>
        <taxon>Metakinetoplastina</taxon>
        <taxon>Trypanosomatida</taxon>
        <taxon>Trypanosomatidae</taxon>
        <taxon>Leishmaniinae</taxon>
        <taxon>Porcisia</taxon>
    </lineage>
</organism>
<comment type="catalytic activity">
    <reaction evidence="6 7">
        <text>cytidine(32)/guanosine(34) in tRNA + 2 S-adenosyl-L-methionine = 2'-O-methylcytidine(32)/2'-O-methylguanosine(34) in tRNA + 2 S-adenosyl-L-homocysteine + 2 H(+)</text>
        <dbReference type="Rhea" id="RHEA:42396"/>
        <dbReference type="Rhea" id="RHEA-COMP:10246"/>
        <dbReference type="Rhea" id="RHEA-COMP:10247"/>
        <dbReference type="ChEBI" id="CHEBI:15378"/>
        <dbReference type="ChEBI" id="CHEBI:57856"/>
        <dbReference type="ChEBI" id="CHEBI:59789"/>
        <dbReference type="ChEBI" id="CHEBI:74269"/>
        <dbReference type="ChEBI" id="CHEBI:74445"/>
        <dbReference type="ChEBI" id="CHEBI:74495"/>
        <dbReference type="ChEBI" id="CHEBI:82748"/>
        <dbReference type="EC" id="2.1.1.205"/>
    </reaction>
</comment>
<feature type="binding site" evidence="7">
    <location>
        <position position="56"/>
    </location>
    <ligand>
        <name>S-adenosyl-L-methionine</name>
        <dbReference type="ChEBI" id="CHEBI:59789"/>
    </ligand>
</feature>
<keyword evidence="4 7" id="KW-0949">S-adenosyl-L-methionine</keyword>
<evidence type="ECO:0000256" key="1">
    <source>
        <dbReference type="ARBA" id="ARBA00022490"/>
    </source>
</evidence>
<evidence type="ECO:0000256" key="8">
    <source>
        <dbReference type="SAM" id="MobiDB-lite"/>
    </source>
</evidence>
<comment type="caution">
    <text evidence="10">The sequence shown here is derived from an EMBL/GenBank/DDBJ whole genome shotgun (WGS) entry which is preliminary data.</text>
</comment>
<dbReference type="GO" id="GO:0002181">
    <property type="term" value="P:cytoplasmic translation"/>
    <property type="evidence" value="ECO:0007669"/>
    <property type="project" value="UniProtKB-UniRule"/>
</dbReference>
<dbReference type="GO" id="GO:0106340">
    <property type="term" value="F:tRNA (guanosine(34)-2'-O)-methyltransferase activity"/>
    <property type="evidence" value="ECO:0007669"/>
    <property type="project" value="UniProtKB-ARBA"/>
</dbReference>
<dbReference type="Pfam" id="PF01728">
    <property type="entry name" value="FtsJ"/>
    <property type="match status" value="1"/>
</dbReference>
<feature type="binding site" evidence="7">
    <location>
        <position position="58"/>
    </location>
    <ligand>
        <name>S-adenosyl-L-methionine</name>
        <dbReference type="ChEBI" id="CHEBI:59789"/>
    </ligand>
</feature>
<feature type="binding site" evidence="7">
    <location>
        <position position="92"/>
    </location>
    <ligand>
        <name>S-adenosyl-L-methionine</name>
        <dbReference type="ChEBI" id="CHEBI:59789"/>
    </ligand>
</feature>
<dbReference type="KEGG" id="phet:94293592"/>
<dbReference type="HAMAP" id="MF_03162">
    <property type="entry name" value="RNA_methyltr_E_TRM7"/>
    <property type="match status" value="1"/>
</dbReference>
<evidence type="ECO:0000259" key="9">
    <source>
        <dbReference type="Pfam" id="PF01728"/>
    </source>
</evidence>
<keyword evidence="3 7" id="KW-0808">Transferase</keyword>
<dbReference type="AlphaFoldDB" id="A0A836YGV3"/>
<accession>A0A836YGV3</accession>
<dbReference type="InterPro" id="IPR050082">
    <property type="entry name" value="RNA_methyltr_RlmE"/>
</dbReference>
<name>A0A836YGV3_9TRYP</name>
<evidence type="ECO:0000256" key="4">
    <source>
        <dbReference type="ARBA" id="ARBA00022691"/>
    </source>
</evidence>
<evidence type="ECO:0000313" key="11">
    <source>
        <dbReference type="Proteomes" id="UP000674318"/>
    </source>
</evidence>
<dbReference type="HAMAP" id="MF_01547">
    <property type="entry name" value="RNA_methyltr_E"/>
    <property type="match status" value="1"/>
</dbReference>
<feature type="compositionally biased region" description="Basic and acidic residues" evidence="8">
    <location>
        <begin position="448"/>
        <end position="467"/>
    </location>
</feature>
<protein>
    <recommendedName>
        <fullName evidence="7">Putative tRNA (cytidine(32)/guanosine(34)-2'-O)-methyltransferase</fullName>
        <ecNumber evidence="7">2.1.1.205</ecNumber>
    </recommendedName>
    <alternativeName>
        <fullName evidence="7">2'-O-ribose RNA methyltransferase TRM7 homolog</fullName>
    </alternativeName>
</protein>
<dbReference type="SUPFAM" id="SSF53335">
    <property type="entry name" value="S-adenosyl-L-methionine-dependent methyltransferases"/>
    <property type="match status" value="1"/>
</dbReference>
<dbReference type="OrthoDB" id="289250at2759"/>
<evidence type="ECO:0000256" key="7">
    <source>
        <dbReference type="HAMAP-Rule" id="MF_03162"/>
    </source>
</evidence>
<gene>
    <name evidence="10" type="ORF">JKF63_07579</name>
</gene>
<reference evidence="10 11" key="1">
    <citation type="submission" date="2021-02" db="EMBL/GenBank/DDBJ databases">
        <title>Porcisia hertigi Genome sequencing and assembly.</title>
        <authorList>
            <person name="Almutairi H."/>
            <person name="Gatherer D."/>
        </authorList>
    </citation>
    <scope>NUCLEOTIDE SEQUENCE [LARGE SCALE GENOMIC DNA]</scope>
    <source>
        <strain evidence="10 11">C119</strain>
    </source>
</reference>
<dbReference type="GeneID" id="94293592"/>
<feature type="region of interest" description="Disordered" evidence="8">
    <location>
        <begin position="427"/>
        <end position="467"/>
    </location>
</feature>
<evidence type="ECO:0000313" key="10">
    <source>
        <dbReference type="EMBL" id="KAG5512114.1"/>
    </source>
</evidence>
<comment type="subcellular location">
    <subcellularLocation>
        <location evidence="7">Cytoplasm</location>
    </subcellularLocation>
</comment>
<dbReference type="Proteomes" id="UP000674318">
    <property type="component" value="Chromosome 2"/>
</dbReference>
<dbReference type="PANTHER" id="PTHR10920">
    <property type="entry name" value="RIBOSOMAL RNA METHYLTRANSFERASE"/>
    <property type="match status" value="1"/>
</dbReference>
<dbReference type="Gene3D" id="3.40.50.150">
    <property type="entry name" value="Vaccinia Virus protein VP39"/>
    <property type="match status" value="1"/>
</dbReference>
<feature type="binding site" evidence="7">
    <location>
        <position position="108"/>
    </location>
    <ligand>
        <name>S-adenosyl-L-methionine</name>
        <dbReference type="ChEBI" id="CHEBI:59789"/>
    </ligand>
</feature>
<dbReference type="GO" id="GO:0002128">
    <property type="term" value="P:tRNA nucleoside ribose methylation"/>
    <property type="evidence" value="ECO:0007669"/>
    <property type="project" value="UniProtKB-UniRule"/>
</dbReference>
<dbReference type="InterPro" id="IPR029063">
    <property type="entry name" value="SAM-dependent_MTases_sf"/>
</dbReference>
<evidence type="ECO:0000256" key="6">
    <source>
        <dbReference type="ARBA" id="ARBA00048902"/>
    </source>
</evidence>
<keyword evidence="2 7" id="KW-0489">Methyltransferase</keyword>
<dbReference type="RefSeq" id="XP_067759947.1">
    <property type="nucleotide sequence ID" value="XM_067903515.1"/>
</dbReference>
<keyword evidence="5 7" id="KW-0819">tRNA processing</keyword>
<keyword evidence="1 7" id="KW-0963">Cytoplasm</keyword>
<dbReference type="EC" id="2.1.1.205" evidence="7"/>
<sequence>MGRASKDKRDIYYRKAKEEGYRARSAYKLLQIHEEFNILDPAEIRTGAVDLCAAPGSWSQVLAQHFKKISASATAVAAGAPPAQTPRVVAVDLQEMAPIDGVTILQGDITSEVTAHEIIRLLNASDSTGMANTEDEQQQESSSSCALCSAHIPASSASPRKADIVICDGAPDVTGMHELDEYLQHHLLLAALHITTFVLRTGGCFVTKVFRGPNTAFLIAKSEVFFQQVRVVKPKSSRNASMESFLLCQGFRMPPGYVPRFVDTAVTAAASSTPVRQGGAASTGVGCEVCVQGVRGEEEEEEEEARVCEDRGERVAMDCGPLRVSGFTPDAPSYCYETADGSSLHTGVGRRATVVAAEDVARPSPRKSTALADIVLAPFLSCGDLSGFDADMCYDRNEEAGVLAPVQPPLQAPYLATAAVAAASPLSSVGVAGGRHTEAGVSQKKKMRVESSTDAADHNSNDDEHRE</sequence>
<feature type="domain" description="Ribosomal RNA methyltransferase FtsJ" evidence="9">
    <location>
        <begin position="21"/>
        <end position="251"/>
    </location>
</feature>
<dbReference type="EMBL" id="JAFJZO010000002">
    <property type="protein sequence ID" value="KAG5512114.1"/>
    <property type="molecule type" value="Genomic_DNA"/>
</dbReference>
<comment type="similarity">
    <text evidence="7">Belongs to the class I-like SAM-binding methyltransferase superfamily. RNA methyltransferase RlmE family. TRM7 subfamily.</text>
</comment>
<dbReference type="PANTHER" id="PTHR10920:SF12">
    <property type="entry name" value="TRNA (CYTIDINE(32)_GUANOSINE(34)-2'-O)-METHYLTRANSFERASE-RELATED"/>
    <property type="match status" value="1"/>
</dbReference>